<feature type="domain" description="YjiS-like" evidence="1">
    <location>
        <begin position="29"/>
        <end position="68"/>
    </location>
</feature>
<gene>
    <name evidence="2" type="ORF">EAT49_18505</name>
</gene>
<dbReference type="OrthoDB" id="8244198at2"/>
<protein>
    <submittedName>
        <fullName evidence="2">DUF1127 domain-containing protein</fullName>
    </submittedName>
</protein>
<sequence>MTQAMTGQTMTTLAARFLPQIDRLGFDDLRASFSAARARRRTYLQVHRELSSSTDRDLADIGISRHDIPEIADRASRGI</sequence>
<reference evidence="2 3" key="1">
    <citation type="submission" date="2018-10" db="EMBL/GenBank/DDBJ databases">
        <title>Histidinibacterium lentulum gen. nov., sp. nov., a marine bacterium from the culture broth of Picochlorum sp. 122.</title>
        <authorList>
            <person name="Wang G."/>
        </authorList>
    </citation>
    <scope>NUCLEOTIDE SEQUENCE [LARGE SCALE GENOMIC DNA]</scope>
    <source>
        <strain evidence="2 3">B17</strain>
    </source>
</reference>
<dbReference type="Pfam" id="PF06568">
    <property type="entry name" value="YjiS-like"/>
    <property type="match status" value="1"/>
</dbReference>
<dbReference type="EMBL" id="RDRB01000011">
    <property type="protein sequence ID" value="ROT97794.1"/>
    <property type="molecule type" value="Genomic_DNA"/>
</dbReference>
<keyword evidence="3" id="KW-1185">Reference proteome</keyword>
<dbReference type="AlphaFoldDB" id="A0A3N2QRH4"/>
<accession>A0A3N2QRH4</accession>
<evidence type="ECO:0000259" key="1">
    <source>
        <dbReference type="Pfam" id="PF06568"/>
    </source>
</evidence>
<name>A0A3N2QRH4_9RHOB</name>
<comment type="caution">
    <text evidence="2">The sequence shown here is derived from an EMBL/GenBank/DDBJ whole genome shotgun (WGS) entry which is preliminary data.</text>
</comment>
<organism evidence="2 3">
    <name type="scientific">Histidinibacterium lentulum</name>
    <dbReference type="NCBI Taxonomy" id="2480588"/>
    <lineage>
        <taxon>Bacteria</taxon>
        <taxon>Pseudomonadati</taxon>
        <taxon>Pseudomonadota</taxon>
        <taxon>Alphaproteobacteria</taxon>
        <taxon>Rhodobacterales</taxon>
        <taxon>Paracoccaceae</taxon>
        <taxon>Histidinibacterium</taxon>
    </lineage>
</organism>
<dbReference type="InterPro" id="IPR009506">
    <property type="entry name" value="YjiS-like"/>
</dbReference>
<dbReference type="Proteomes" id="UP000268016">
    <property type="component" value="Unassembled WGS sequence"/>
</dbReference>
<evidence type="ECO:0000313" key="3">
    <source>
        <dbReference type="Proteomes" id="UP000268016"/>
    </source>
</evidence>
<evidence type="ECO:0000313" key="2">
    <source>
        <dbReference type="EMBL" id="ROT97794.1"/>
    </source>
</evidence>
<proteinExistence type="predicted"/>